<proteinExistence type="inferred from homology"/>
<dbReference type="InterPro" id="IPR001638">
    <property type="entry name" value="Solute-binding_3/MltF_N"/>
</dbReference>
<dbReference type="Gene3D" id="3.40.190.10">
    <property type="entry name" value="Periplasmic binding protein-like II"/>
    <property type="match status" value="2"/>
</dbReference>
<dbReference type="Pfam" id="PF00497">
    <property type="entry name" value="SBP_bac_3"/>
    <property type="match status" value="1"/>
</dbReference>
<dbReference type="GO" id="GO:0015276">
    <property type="term" value="F:ligand-gated monoatomic ion channel activity"/>
    <property type="evidence" value="ECO:0007669"/>
    <property type="project" value="InterPro"/>
</dbReference>
<keyword evidence="3" id="KW-0732">Signal</keyword>
<dbReference type="PANTHER" id="PTHR35936:SF38">
    <property type="entry name" value="GLUTAMINE-BINDING PERIPLASMIC PROTEIN"/>
    <property type="match status" value="1"/>
</dbReference>
<dbReference type="SMART" id="SM00079">
    <property type="entry name" value="PBPe"/>
    <property type="match status" value="1"/>
</dbReference>
<dbReference type="SMART" id="SM00062">
    <property type="entry name" value="PBPb"/>
    <property type="match status" value="1"/>
</dbReference>
<protein>
    <submittedName>
        <fullName evidence="7">Amino acid ABC transporter substrate-binding protein</fullName>
    </submittedName>
</protein>
<accession>A0A9W6FRS2</accession>
<dbReference type="CDD" id="cd13629">
    <property type="entry name" value="PBP2_Dsm1740"/>
    <property type="match status" value="1"/>
</dbReference>
<evidence type="ECO:0000256" key="2">
    <source>
        <dbReference type="ARBA" id="ARBA00010333"/>
    </source>
</evidence>
<feature type="domain" description="Ionotropic glutamate receptor C-terminal" evidence="6">
    <location>
        <begin position="44"/>
        <end position="266"/>
    </location>
</feature>
<name>A0A9W6FRS2_9BACT</name>
<evidence type="ECO:0000256" key="4">
    <source>
        <dbReference type="RuleBase" id="RU003744"/>
    </source>
</evidence>
<sequence length="269" mass="30479">MRRTMVIVLSLAFVLSVLPGLSFALTPFEIFESSTLNEVIKRNKLIVGMEVEFFPFEYANEKGEPVGFDVDIARLAAKELGVEIEIKDMEFNGLIPALQGGKVDMIISGMTRTLTRAKTVSFTEPYFETGLCLLLSKKKAPDINDVKELNNEGRVVAVKLGTTGDIIATQMLAKAQINRYKDETACVREVVTGRADAFIYDQLSISKHNRENPDSTRAILKPFTYEPFAIALRKGDFDFLNWLNMYIETIKRDGRYDELYKKYFSDLLK</sequence>
<dbReference type="AlphaFoldDB" id="A0A9W6FRS2"/>
<dbReference type="EMBL" id="BSDR01000001">
    <property type="protein sequence ID" value="GLI33318.1"/>
    <property type="molecule type" value="Genomic_DNA"/>
</dbReference>
<feature type="domain" description="Solute-binding protein family 3/N-terminal" evidence="5">
    <location>
        <begin position="44"/>
        <end position="267"/>
    </location>
</feature>
<dbReference type="PANTHER" id="PTHR35936">
    <property type="entry name" value="MEMBRANE-BOUND LYTIC MUREIN TRANSGLYCOSYLASE F"/>
    <property type="match status" value="1"/>
</dbReference>
<dbReference type="GO" id="GO:0016020">
    <property type="term" value="C:membrane"/>
    <property type="evidence" value="ECO:0007669"/>
    <property type="project" value="InterPro"/>
</dbReference>
<dbReference type="InterPro" id="IPR001320">
    <property type="entry name" value="Iontro_rcpt_C"/>
</dbReference>
<dbReference type="PROSITE" id="PS01039">
    <property type="entry name" value="SBP_BACTERIAL_3"/>
    <property type="match status" value="1"/>
</dbReference>
<evidence type="ECO:0000313" key="8">
    <source>
        <dbReference type="Proteomes" id="UP001144372"/>
    </source>
</evidence>
<gene>
    <name evidence="7" type="ORF">DAMNIGENAA_07510</name>
</gene>
<organism evidence="7 8">
    <name type="scientific">Desulforhabdus amnigena</name>
    <dbReference type="NCBI Taxonomy" id="40218"/>
    <lineage>
        <taxon>Bacteria</taxon>
        <taxon>Pseudomonadati</taxon>
        <taxon>Thermodesulfobacteriota</taxon>
        <taxon>Syntrophobacteria</taxon>
        <taxon>Syntrophobacterales</taxon>
        <taxon>Syntrophobacteraceae</taxon>
        <taxon>Desulforhabdus</taxon>
    </lineage>
</organism>
<evidence type="ECO:0000256" key="3">
    <source>
        <dbReference type="ARBA" id="ARBA00022729"/>
    </source>
</evidence>
<dbReference type="InterPro" id="IPR018313">
    <property type="entry name" value="SBP_3_CS"/>
</dbReference>
<dbReference type="SUPFAM" id="SSF53850">
    <property type="entry name" value="Periplasmic binding protein-like II"/>
    <property type="match status" value="1"/>
</dbReference>
<dbReference type="GO" id="GO:0030313">
    <property type="term" value="C:cell envelope"/>
    <property type="evidence" value="ECO:0007669"/>
    <property type="project" value="UniProtKB-SubCell"/>
</dbReference>
<evidence type="ECO:0000259" key="5">
    <source>
        <dbReference type="SMART" id="SM00062"/>
    </source>
</evidence>
<evidence type="ECO:0000313" key="7">
    <source>
        <dbReference type="EMBL" id="GLI33318.1"/>
    </source>
</evidence>
<keyword evidence="8" id="KW-1185">Reference proteome</keyword>
<evidence type="ECO:0000259" key="6">
    <source>
        <dbReference type="SMART" id="SM00079"/>
    </source>
</evidence>
<comment type="subcellular location">
    <subcellularLocation>
        <location evidence="1">Cell envelope</location>
    </subcellularLocation>
</comment>
<dbReference type="RefSeq" id="WP_281792330.1">
    <property type="nucleotide sequence ID" value="NZ_BSDR01000001.1"/>
</dbReference>
<reference evidence="7" key="1">
    <citation type="submission" date="2022-12" db="EMBL/GenBank/DDBJ databases">
        <title>Reference genome sequencing for broad-spectrum identification of bacterial and archaeal isolates by mass spectrometry.</title>
        <authorList>
            <person name="Sekiguchi Y."/>
            <person name="Tourlousse D.M."/>
        </authorList>
    </citation>
    <scope>NUCLEOTIDE SEQUENCE</scope>
    <source>
        <strain evidence="7">ASRB1</strain>
    </source>
</reference>
<comment type="caution">
    <text evidence="7">The sequence shown here is derived from an EMBL/GenBank/DDBJ whole genome shotgun (WGS) entry which is preliminary data.</text>
</comment>
<evidence type="ECO:0000256" key="1">
    <source>
        <dbReference type="ARBA" id="ARBA00004196"/>
    </source>
</evidence>
<comment type="similarity">
    <text evidence="2 4">Belongs to the bacterial solute-binding protein 3 family.</text>
</comment>
<dbReference type="Proteomes" id="UP001144372">
    <property type="component" value="Unassembled WGS sequence"/>
</dbReference>